<accession>A0A1A9Z3B8</accession>
<dbReference type="PANTHER" id="PTHR24095:SF244">
    <property type="entry name" value="ACETYL-COENZYME A SYNTHETASE"/>
    <property type="match status" value="1"/>
</dbReference>
<feature type="domain" description="Acetyl-coenzyme A synthetase N-terminal" evidence="1">
    <location>
        <begin position="95"/>
        <end position="155"/>
    </location>
</feature>
<dbReference type="SUPFAM" id="SSF56801">
    <property type="entry name" value="Acetyl-CoA synthetase-like"/>
    <property type="match status" value="1"/>
</dbReference>
<evidence type="ECO:0000313" key="3">
    <source>
        <dbReference type="Proteomes" id="UP000092445"/>
    </source>
</evidence>
<evidence type="ECO:0000259" key="1">
    <source>
        <dbReference type="Pfam" id="PF16177"/>
    </source>
</evidence>
<reference evidence="2" key="2">
    <citation type="submission" date="2020-05" db="UniProtKB">
        <authorList>
            <consortium name="EnsemblMetazoa"/>
        </authorList>
    </citation>
    <scope>IDENTIFICATION</scope>
    <source>
        <strain evidence="2">IAEA</strain>
    </source>
</reference>
<dbReference type="InterPro" id="IPR042099">
    <property type="entry name" value="ANL_N_sf"/>
</dbReference>
<dbReference type="GO" id="GO:0006085">
    <property type="term" value="P:acetyl-CoA biosynthetic process"/>
    <property type="evidence" value="ECO:0007669"/>
    <property type="project" value="TreeGrafter"/>
</dbReference>
<name>A0A1A9Z3B8_GLOPL</name>
<keyword evidence="3" id="KW-1185">Reference proteome</keyword>
<dbReference type="STRING" id="7398.A0A1A9Z3B8"/>
<protein>
    <submittedName>
        <fullName evidence="2">ACAS_N domain-containing protein</fullName>
    </submittedName>
</protein>
<dbReference type="Proteomes" id="UP000092445">
    <property type="component" value="Unassembled WGS sequence"/>
</dbReference>
<dbReference type="GO" id="GO:0003987">
    <property type="term" value="F:acetate-CoA ligase activity"/>
    <property type="evidence" value="ECO:0007669"/>
    <property type="project" value="TreeGrafter"/>
</dbReference>
<dbReference type="Pfam" id="PF16177">
    <property type="entry name" value="ACAS_N"/>
    <property type="match status" value="1"/>
</dbReference>
<organism evidence="2 3">
    <name type="scientific">Glossina pallidipes</name>
    <name type="common">Tsetse fly</name>
    <dbReference type="NCBI Taxonomy" id="7398"/>
    <lineage>
        <taxon>Eukaryota</taxon>
        <taxon>Metazoa</taxon>
        <taxon>Ecdysozoa</taxon>
        <taxon>Arthropoda</taxon>
        <taxon>Hexapoda</taxon>
        <taxon>Insecta</taxon>
        <taxon>Pterygota</taxon>
        <taxon>Neoptera</taxon>
        <taxon>Endopterygota</taxon>
        <taxon>Diptera</taxon>
        <taxon>Brachycera</taxon>
        <taxon>Muscomorpha</taxon>
        <taxon>Hippoboscoidea</taxon>
        <taxon>Glossinidae</taxon>
        <taxon>Glossina</taxon>
    </lineage>
</organism>
<dbReference type="AlphaFoldDB" id="A0A1A9Z3B8"/>
<sequence length="173" mass="20091">MSLNCDFVPLSGVTNSFLTSHQMSSLDSKIVVLLSSEQQVIHYKGLKPTVTYIRKRRKGVYLFSLFVATMPSEKSIYNPNPAISRNAYISSLDEYKKFYEESLEKPEEFWSRVAKQFHWETPADPKKFMQYNFNITKGPISIKWMEGASTNLCYNLLDRNIRNGLGDTIAYYW</sequence>
<dbReference type="InterPro" id="IPR032387">
    <property type="entry name" value="ACAS_N"/>
</dbReference>
<dbReference type="VEuPathDB" id="VectorBase:GPAI002624"/>
<reference evidence="3" key="1">
    <citation type="submission" date="2014-03" db="EMBL/GenBank/DDBJ databases">
        <authorList>
            <person name="Aksoy S."/>
            <person name="Warren W."/>
            <person name="Wilson R.K."/>
        </authorList>
    </citation>
    <scope>NUCLEOTIDE SEQUENCE [LARGE SCALE GENOMIC DNA]</scope>
    <source>
        <strain evidence="3">IAEA</strain>
    </source>
</reference>
<evidence type="ECO:0000313" key="2">
    <source>
        <dbReference type="EnsemblMetazoa" id="GPAI002624-PA"/>
    </source>
</evidence>
<dbReference type="PANTHER" id="PTHR24095">
    <property type="entry name" value="ACETYL-COENZYME A SYNTHETASE"/>
    <property type="match status" value="1"/>
</dbReference>
<dbReference type="EnsemblMetazoa" id="GPAI002624-RA">
    <property type="protein sequence ID" value="GPAI002624-PA"/>
    <property type="gene ID" value="GPAI002624"/>
</dbReference>
<dbReference type="Gene3D" id="3.40.50.12780">
    <property type="entry name" value="N-terminal domain of ligase-like"/>
    <property type="match status" value="1"/>
</dbReference>
<proteinExistence type="predicted"/>